<reference evidence="2" key="1">
    <citation type="journal article" date="2023" name="Nat. Plants">
        <title>Single-cell RNA sequencing provides a high-resolution roadmap for understanding the multicellular compartmentation of specialized metabolism.</title>
        <authorList>
            <person name="Sun S."/>
            <person name="Shen X."/>
            <person name="Li Y."/>
            <person name="Li Y."/>
            <person name="Wang S."/>
            <person name="Li R."/>
            <person name="Zhang H."/>
            <person name="Shen G."/>
            <person name="Guo B."/>
            <person name="Wei J."/>
            <person name="Xu J."/>
            <person name="St-Pierre B."/>
            <person name="Chen S."/>
            <person name="Sun C."/>
        </authorList>
    </citation>
    <scope>NUCLEOTIDE SEQUENCE [LARGE SCALE GENOMIC DNA]</scope>
</reference>
<dbReference type="Proteomes" id="UP001060085">
    <property type="component" value="Linkage Group LG07"/>
</dbReference>
<evidence type="ECO:0000313" key="2">
    <source>
        <dbReference type="Proteomes" id="UP001060085"/>
    </source>
</evidence>
<proteinExistence type="predicted"/>
<keyword evidence="2" id="KW-1185">Reference proteome</keyword>
<accession>A0ACC0A4Z7</accession>
<sequence>MEKRSSKLPLFKEKVQSSCIWGLVDIFDFSKGRSNQKLLTNGRRTVQKDVSDIEHMRKVHEIVSCSEGFEVRTGSAMHNSGIFDENIKNLLKEEGTATLRKSKKQKEASKKQLKNSYFEFVNQLQDDHKKLKDQFRIQQWKDKFLLGPPEQSSGSSHEMLLDKHNLEAIFGDICSQIYEEKICGEDMQKVITPSGSNVLDQVNNLELLQITAKAFVDQIYNRNGGYKDGVCSKSNYYLDASEILNLNMDLFLKLLQDSNYMLLKNIPHLELPPLGRERMKLCLDSRPSECGSSVMRNNQDPEDSLKIQKRNSNNPFWKKLKDRYGCSSKGNTTCQASKKIVILKPGSKSKQNIEDVSCHCSSLQAHQSLRNRGQKSKSTNFSFKDIKRKFKQAVGENQQKQQLISMDEHLRRLARKKHLLKDIEKGSSLGSGKGKYDLPPDPRRREKQRELIYMTSSRPSGGTLSTSSSSKQRERDIFVEAKRHLSERLRKVDMGEIKQRKESPRTLKMVLSSPEHDFLIHHHSPKGDRSDSISAEMRFSPCNNIQMIKADNLQNEKGKEIDFPSPLKHREERPPYDCRRCDDQLEMSEFTLKISKSLGADPQMVQNIYSIKDDFEPSGSANIMNENDANDATSRQGTETTEQYEDNRYMDSSNLTIPSENHPLRPLLGSSGSLNIHKLEHVDTAKYKEEHASPVSVLEPFSPDDVSSPTSTIDKPDESSFQPRRIDFDNYSQVMSQEDPKSNRDVCIVEESLHLYVRAVMEASELSFNDIYQKGPSTQDVLYTCIADRMGSSCQAESYTELQLLFDCIHEVLLGLHECYFGCPPWLWFLRQRTRPVPPEKDVVDEVVKEVNFYLLPKVEQPTLDQLVGKDLTKSSSWLDLCLDTEEILLQIAEEVLQDSIEDTILDLSLESSG</sequence>
<evidence type="ECO:0000313" key="1">
    <source>
        <dbReference type="EMBL" id="KAI5655470.1"/>
    </source>
</evidence>
<comment type="caution">
    <text evidence="1">The sequence shown here is derived from an EMBL/GenBank/DDBJ whole genome shotgun (WGS) entry which is preliminary data.</text>
</comment>
<name>A0ACC0A4Z7_CATRO</name>
<protein>
    <submittedName>
        <fullName evidence="1">Uncharacterized protein</fullName>
    </submittedName>
</protein>
<dbReference type="EMBL" id="CM044707">
    <property type="protein sequence ID" value="KAI5655470.1"/>
    <property type="molecule type" value="Genomic_DNA"/>
</dbReference>
<gene>
    <name evidence="1" type="ORF">M9H77_32657</name>
</gene>
<organism evidence="1 2">
    <name type="scientific">Catharanthus roseus</name>
    <name type="common">Madagascar periwinkle</name>
    <name type="synonym">Vinca rosea</name>
    <dbReference type="NCBI Taxonomy" id="4058"/>
    <lineage>
        <taxon>Eukaryota</taxon>
        <taxon>Viridiplantae</taxon>
        <taxon>Streptophyta</taxon>
        <taxon>Embryophyta</taxon>
        <taxon>Tracheophyta</taxon>
        <taxon>Spermatophyta</taxon>
        <taxon>Magnoliopsida</taxon>
        <taxon>eudicotyledons</taxon>
        <taxon>Gunneridae</taxon>
        <taxon>Pentapetalae</taxon>
        <taxon>asterids</taxon>
        <taxon>lamiids</taxon>
        <taxon>Gentianales</taxon>
        <taxon>Apocynaceae</taxon>
        <taxon>Rauvolfioideae</taxon>
        <taxon>Vinceae</taxon>
        <taxon>Catharanthinae</taxon>
        <taxon>Catharanthus</taxon>
    </lineage>
</organism>